<evidence type="ECO:0000256" key="1">
    <source>
        <dbReference type="SAM" id="Phobius"/>
    </source>
</evidence>
<dbReference type="EMBL" id="JAGQLK010000019">
    <property type="protein sequence ID" value="MCA9383002.1"/>
    <property type="molecule type" value="Genomic_DNA"/>
</dbReference>
<dbReference type="Proteomes" id="UP000783287">
    <property type="component" value="Unassembled WGS sequence"/>
</dbReference>
<proteinExistence type="predicted"/>
<organism evidence="2 3">
    <name type="scientific">Candidatus Dojkabacteria bacterium</name>
    <dbReference type="NCBI Taxonomy" id="2099670"/>
    <lineage>
        <taxon>Bacteria</taxon>
        <taxon>Candidatus Dojkabacteria</taxon>
    </lineage>
</organism>
<evidence type="ECO:0000313" key="2">
    <source>
        <dbReference type="EMBL" id="MCA9383002.1"/>
    </source>
</evidence>
<reference evidence="2" key="2">
    <citation type="journal article" date="2021" name="Microbiome">
        <title>Successional dynamics and alternative stable states in a saline activated sludge microbial community over 9 years.</title>
        <authorList>
            <person name="Wang Y."/>
            <person name="Ye J."/>
            <person name="Ju F."/>
            <person name="Liu L."/>
            <person name="Boyd J.A."/>
            <person name="Deng Y."/>
            <person name="Parks D.H."/>
            <person name="Jiang X."/>
            <person name="Yin X."/>
            <person name="Woodcroft B.J."/>
            <person name="Tyson G.W."/>
            <person name="Hugenholtz P."/>
            <person name="Polz M.F."/>
            <person name="Zhang T."/>
        </authorList>
    </citation>
    <scope>NUCLEOTIDE SEQUENCE</scope>
    <source>
        <strain evidence="2">HKST-UBA14</strain>
    </source>
</reference>
<sequence length="147" mass="15987">MNLSSLLSFEPVEFDNSLPLPKVLLGVILGIGFGFLGTIPWILVGYLGFFVSILGFIIGIAAYKGFVLGAGKMHIAGIATILFVIMIAIPLSEITLLFIEGLKLELTFMEALTATPEVFVMYIGDFIPNILLGYLFAFLGAWRVIKP</sequence>
<feature type="transmembrane region" description="Helical" evidence="1">
    <location>
        <begin position="75"/>
        <end position="99"/>
    </location>
</feature>
<dbReference type="AlphaFoldDB" id="A0A955L4S6"/>
<feature type="transmembrane region" description="Helical" evidence="1">
    <location>
        <begin position="23"/>
        <end position="43"/>
    </location>
</feature>
<name>A0A955L4S6_9BACT</name>
<protein>
    <submittedName>
        <fullName evidence="2">Uncharacterized protein</fullName>
    </submittedName>
</protein>
<feature type="transmembrane region" description="Helical" evidence="1">
    <location>
        <begin position="49"/>
        <end position="68"/>
    </location>
</feature>
<evidence type="ECO:0000313" key="3">
    <source>
        <dbReference type="Proteomes" id="UP000783287"/>
    </source>
</evidence>
<reference evidence="2" key="1">
    <citation type="submission" date="2020-04" db="EMBL/GenBank/DDBJ databases">
        <authorList>
            <person name="Zhang T."/>
        </authorList>
    </citation>
    <scope>NUCLEOTIDE SEQUENCE</scope>
    <source>
        <strain evidence="2">HKST-UBA14</strain>
    </source>
</reference>
<keyword evidence="1" id="KW-0812">Transmembrane</keyword>
<comment type="caution">
    <text evidence="2">The sequence shown here is derived from an EMBL/GenBank/DDBJ whole genome shotgun (WGS) entry which is preliminary data.</text>
</comment>
<keyword evidence="1" id="KW-1133">Transmembrane helix</keyword>
<accession>A0A955L4S6</accession>
<feature type="transmembrane region" description="Helical" evidence="1">
    <location>
        <begin position="119"/>
        <end position="142"/>
    </location>
</feature>
<gene>
    <name evidence="2" type="ORF">KC909_01430</name>
</gene>
<keyword evidence="1" id="KW-0472">Membrane</keyword>